<dbReference type="Proteomes" id="UP001140949">
    <property type="component" value="Unassembled WGS sequence"/>
</dbReference>
<evidence type="ECO:0000313" key="2">
    <source>
        <dbReference type="EMBL" id="KAJ6821601.1"/>
    </source>
</evidence>
<protein>
    <submittedName>
        <fullName evidence="2">Zinc finger MYM-type protein 1-like</fullName>
    </submittedName>
</protein>
<keyword evidence="1" id="KW-0812">Transmembrane</keyword>
<keyword evidence="1" id="KW-1133">Transmembrane helix</keyword>
<dbReference type="AlphaFoldDB" id="A0AAX6G043"/>
<reference evidence="2" key="2">
    <citation type="submission" date="2023-04" db="EMBL/GenBank/DDBJ databases">
        <authorList>
            <person name="Bruccoleri R.E."/>
            <person name="Oakeley E.J."/>
            <person name="Faust A.-M."/>
            <person name="Dessus-Babus S."/>
            <person name="Altorfer M."/>
            <person name="Burckhardt D."/>
            <person name="Oertli M."/>
            <person name="Naumann U."/>
            <person name="Petersen F."/>
            <person name="Wong J."/>
        </authorList>
    </citation>
    <scope>NUCLEOTIDE SEQUENCE</scope>
    <source>
        <strain evidence="2">GSM-AAB239-AS_SAM_17_03QT</strain>
        <tissue evidence="2">Leaf</tissue>
    </source>
</reference>
<comment type="caution">
    <text evidence="2">The sequence shown here is derived from an EMBL/GenBank/DDBJ whole genome shotgun (WGS) entry which is preliminary data.</text>
</comment>
<reference evidence="2" key="1">
    <citation type="journal article" date="2023" name="GigaByte">
        <title>Genome assembly of the bearded iris, Iris pallida Lam.</title>
        <authorList>
            <person name="Bruccoleri R.E."/>
            <person name="Oakeley E.J."/>
            <person name="Faust A.M.E."/>
            <person name="Altorfer M."/>
            <person name="Dessus-Babus S."/>
            <person name="Burckhardt D."/>
            <person name="Oertli M."/>
            <person name="Naumann U."/>
            <person name="Petersen F."/>
            <person name="Wong J."/>
        </authorList>
    </citation>
    <scope>NUCLEOTIDE SEQUENCE</scope>
    <source>
        <strain evidence="2">GSM-AAB239-AS_SAM_17_03QT</strain>
    </source>
</reference>
<gene>
    <name evidence="2" type="ORF">M6B38_391870</name>
</gene>
<evidence type="ECO:0000256" key="1">
    <source>
        <dbReference type="SAM" id="Phobius"/>
    </source>
</evidence>
<proteinExistence type="predicted"/>
<accession>A0AAX6G043</accession>
<dbReference type="EMBL" id="JANAVB010024997">
    <property type="protein sequence ID" value="KAJ6821601.1"/>
    <property type="molecule type" value="Genomic_DNA"/>
</dbReference>
<sequence length="98" mass="11911">MNIGFVYMLLLMLVDFCCTKGYLFVAMMRPKLLQIEEIFLKLLSILLIKMILFVMLFLQMLHKIIKWLFRVFKKILLIVLHKKYCIIYLKSFKMIFSH</sequence>
<name>A0AAX6G043_IRIPA</name>
<keyword evidence="1" id="KW-0472">Membrane</keyword>
<organism evidence="2 3">
    <name type="scientific">Iris pallida</name>
    <name type="common">Sweet iris</name>
    <dbReference type="NCBI Taxonomy" id="29817"/>
    <lineage>
        <taxon>Eukaryota</taxon>
        <taxon>Viridiplantae</taxon>
        <taxon>Streptophyta</taxon>
        <taxon>Embryophyta</taxon>
        <taxon>Tracheophyta</taxon>
        <taxon>Spermatophyta</taxon>
        <taxon>Magnoliopsida</taxon>
        <taxon>Liliopsida</taxon>
        <taxon>Asparagales</taxon>
        <taxon>Iridaceae</taxon>
        <taxon>Iridoideae</taxon>
        <taxon>Irideae</taxon>
        <taxon>Iris</taxon>
    </lineage>
</organism>
<feature type="transmembrane region" description="Helical" evidence="1">
    <location>
        <begin position="6"/>
        <end position="26"/>
    </location>
</feature>
<keyword evidence="3" id="KW-1185">Reference proteome</keyword>
<evidence type="ECO:0000313" key="3">
    <source>
        <dbReference type="Proteomes" id="UP001140949"/>
    </source>
</evidence>
<feature type="transmembrane region" description="Helical" evidence="1">
    <location>
        <begin position="38"/>
        <end position="61"/>
    </location>
</feature>